<evidence type="ECO:0000313" key="4">
    <source>
        <dbReference type="Proteomes" id="UP000023104"/>
    </source>
</evidence>
<organism evidence="3 4">
    <name type="scientific">Bordetella holmesii 1058</name>
    <dbReference type="NCBI Taxonomy" id="1247648"/>
    <lineage>
        <taxon>Bacteria</taxon>
        <taxon>Pseudomonadati</taxon>
        <taxon>Pseudomonadota</taxon>
        <taxon>Betaproteobacteria</taxon>
        <taxon>Burkholderiales</taxon>
        <taxon>Alcaligenaceae</taxon>
        <taxon>Bordetella</taxon>
    </lineage>
</organism>
<dbReference type="RefSeq" id="WP_025341362.1">
    <property type="nucleotide sequence ID" value="NZ_JDTF01000004.1"/>
</dbReference>
<comment type="cofactor">
    <cofactor evidence="1">
        <name>K(+)</name>
        <dbReference type="ChEBI" id="CHEBI:29103"/>
    </cofactor>
    <text evidence="1">Binds 1 potassium ion per subunit.</text>
</comment>
<dbReference type="Gene3D" id="3.40.50.10260">
    <property type="entry name" value="YjeF N-terminal domain"/>
    <property type="match status" value="1"/>
</dbReference>
<dbReference type="HAMAP" id="MF_01966">
    <property type="entry name" value="NADHX_epimerase"/>
    <property type="match status" value="1"/>
</dbReference>
<proteinExistence type="inferred from homology"/>
<dbReference type="Proteomes" id="UP000023104">
    <property type="component" value="Unassembled WGS sequence"/>
</dbReference>
<sequence length="208" mass="21750">MRVYTLEQLRRIEAGARDLGMDLMGRAGRAAADFVRVRLSAPGPVLAVVGPGNNGGDALVAATALLGAGYAVQVVMPGDPARLPRDAARAHAAWRAAGGREDQALPRAAPALAIDGLFGIGLTRRLGQPWQDLVDAVNRWRIPVLALDVPSGLSAQTGQALGRPVQARWTLSFIGTPSALAQGAAAMGQHYEEDLGLPPQWLSALLTD</sequence>
<protein>
    <recommendedName>
        <fullName evidence="1">NAD(P)H-hydrate epimerase</fullName>
        <ecNumber evidence="1">5.1.99.6</ecNumber>
    </recommendedName>
    <alternativeName>
        <fullName evidence="1">NAD(P)HX epimerase</fullName>
    </alternativeName>
</protein>
<dbReference type="GeneID" id="93120785"/>
<keyword evidence="4" id="KW-1185">Reference proteome</keyword>
<comment type="catalytic activity">
    <reaction evidence="1">
        <text>(6R)-NADHX = (6S)-NADHX</text>
        <dbReference type="Rhea" id="RHEA:32215"/>
        <dbReference type="ChEBI" id="CHEBI:64074"/>
        <dbReference type="ChEBI" id="CHEBI:64075"/>
        <dbReference type="EC" id="5.1.99.6"/>
    </reaction>
</comment>
<feature type="binding site" evidence="1">
    <location>
        <position position="151"/>
    </location>
    <ligand>
        <name>K(+)</name>
        <dbReference type="ChEBI" id="CHEBI:29103"/>
    </ligand>
</feature>
<dbReference type="EMBL" id="JDTF01000004">
    <property type="protein sequence ID" value="EXX93214.1"/>
    <property type="molecule type" value="Genomic_DNA"/>
</dbReference>
<name>A0ABP3BDJ0_9BORD</name>
<dbReference type="SUPFAM" id="SSF64153">
    <property type="entry name" value="YjeF N-terminal domain-like"/>
    <property type="match status" value="1"/>
</dbReference>
<keyword evidence="1" id="KW-0413">Isomerase</keyword>
<keyword evidence="1" id="KW-0521">NADP</keyword>
<dbReference type="EC" id="5.1.99.6" evidence="1"/>
<feature type="binding site" evidence="1">
    <location>
        <begin position="53"/>
        <end position="57"/>
    </location>
    <ligand>
        <name>(6S)-NADPHX</name>
        <dbReference type="ChEBI" id="CHEBI:64076"/>
    </ligand>
</feature>
<dbReference type="InterPro" id="IPR036652">
    <property type="entry name" value="YjeF_N_dom_sf"/>
</dbReference>
<feature type="domain" description="YjeF N-terminal" evidence="2">
    <location>
        <begin position="3"/>
        <end position="203"/>
    </location>
</feature>
<evidence type="ECO:0000259" key="2">
    <source>
        <dbReference type="PROSITE" id="PS51385"/>
    </source>
</evidence>
<comment type="similarity">
    <text evidence="1">Belongs to the NnrE/AIBP family.</text>
</comment>
<feature type="binding site" evidence="1">
    <location>
        <position position="148"/>
    </location>
    <ligand>
        <name>(6S)-NADPHX</name>
        <dbReference type="ChEBI" id="CHEBI:64076"/>
    </ligand>
</feature>
<dbReference type="InterPro" id="IPR004443">
    <property type="entry name" value="YjeF_N_dom"/>
</dbReference>
<comment type="catalytic activity">
    <reaction evidence="1">
        <text>(6R)-NADPHX = (6S)-NADPHX</text>
        <dbReference type="Rhea" id="RHEA:32227"/>
        <dbReference type="ChEBI" id="CHEBI:64076"/>
        <dbReference type="ChEBI" id="CHEBI:64077"/>
        <dbReference type="EC" id="5.1.99.6"/>
    </reaction>
</comment>
<reference evidence="3 4" key="1">
    <citation type="submission" date="2014-02" db="EMBL/GenBank/DDBJ databases">
        <title>Whole Genome Sequencing Of Bordetella Holmesii, An Emerging Opportunistic Infection Of Humans.</title>
        <authorList>
            <person name="Tettelin H."/>
            <person name="Hooven T.A."/>
            <person name="Hine E."/>
            <person name="Su Q."/>
            <person name="Huard R.C."/>
            <person name="Della-Latta P."/>
            <person name="Daugherty S.C."/>
            <person name="Agrawal S."/>
            <person name="Sengamalay N."/>
            <person name="Tallon L.J."/>
            <person name="Sadzewicz L."/>
            <person name="Whittier S."/>
            <person name="Fraser C.M."/>
            <person name="Ratner A.J."/>
        </authorList>
    </citation>
    <scope>NUCLEOTIDE SEQUENCE [LARGE SCALE GENOMIC DNA]</scope>
    <source>
        <strain evidence="3 4">1058</strain>
    </source>
</reference>
<dbReference type="PROSITE" id="PS51385">
    <property type="entry name" value="YJEF_N"/>
    <property type="match status" value="1"/>
</dbReference>
<comment type="caution">
    <text evidence="1">Lacks conserved residue(s) required for the propagation of feature annotation.</text>
</comment>
<comment type="caution">
    <text evidence="3">The sequence shown here is derived from an EMBL/GenBank/DDBJ whole genome shotgun (WGS) entry which is preliminary data.</text>
</comment>
<dbReference type="Pfam" id="PF03853">
    <property type="entry name" value="YjeF_N"/>
    <property type="match status" value="1"/>
</dbReference>
<keyword evidence="1" id="KW-0630">Potassium</keyword>
<keyword evidence="1" id="KW-0547">Nucleotide-binding</keyword>
<feature type="binding site" evidence="1">
    <location>
        <position position="115"/>
    </location>
    <ligand>
        <name>K(+)</name>
        <dbReference type="ChEBI" id="CHEBI:29103"/>
    </ligand>
</feature>
<dbReference type="NCBIfam" id="TIGR00197">
    <property type="entry name" value="yjeF_nterm"/>
    <property type="match status" value="1"/>
</dbReference>
<evidence type="ECO:0000313" key="3">
    <source>
        <dbReference type="EMBL" id="EXX93214.1"/>
    </source>
</evidence>
<accession>A0ABP3BDJ0</accession>
<feature type="binding site" evidence="1">
    <location>
        <begin position="119"/>
        <end position="125"/>
    </location>
    <ligand>
        <name>(6S)-NADPHX</name>
        <dbReference type="ChEBI" id="CHEBI:64076"/>
    </ligand>
</feature>
<evidence type="ECO:0000256" key="1">
    <source>
        <dbReference type="HAMAP-Rule" id="MF_01966"/>
    </source>
</evidence>
<feature type="binding site" evidence="1">
    <location>
        <position position="54"/>
    </location>
    <ligand>
        <name>K(+)</name>
        <dbReference type="ChEBI" id="CHEBI:29103"/>
    </ligand>
</feature>
<comment type="function">
    <text evidence="1">Catalyzes the epimerization of the S- and R-forms of NAD(P)HX, a damaged form of NAD(P)H that is a result of enzymatic or heat-dependent hydration. This is a prerequisite for the S-specific NAD(P)H-hydrate dehydratase to allow the repair of both epimers of NAD(P)HX.</text>
</comment>
<keyword evidence="1" id="KW-0479">Metal-binding</keyword>
<gene>
    <name evidence="1" type="primary">nnrE</name>
    <name evidence="3" type="ORF">D559_0601</name>
</gene>
<keyword evidence="1" id="KW-0520">NAD</keyword>